<reference evidence="2 3" key="1">
    <citation type="submission" date="2020-04" db="EMBL/GenBank/DDBJ databases">
        <title>Paraburkholderia sp. G-4-1-8 isolated from soil.</title>
        <authorList>
            <person name="Dahal R.H."/>
        </authorList>
    </citation>
    <scope>NUCLEOTIDE SEQUENCE [LARGE SCALE GENOMIC DNA]</scope>
    <source>
        <strain evidence="2 3">G-4-1-8</strain>
    </source>
</reference>
<keyword evidence="3" id="KW-1185">Reference proteome</keyword>
<feature type="region of interest" description="Disordered" evidence="1">
    <location>
        <begin position="1"/>
        <end position="20"/>
    </location>
</feature>
<dbReference type="RefSeq" id="WP_169501663.1">
    <property type="nucleotide sequence ID" value="NZ_JABBFZ010000043.1"/>
</dbReference>
<dbReference type="AlphaFoldDB" id="A0A7Y0A2U6"/>
<evidence type="ECO:0000256" key="1">
    <source>
        <dbReference type="SAM" id="MobiDB-lite"/>
    </source>
</evidence>
<sequence length="67" mass="7231">MSYKDGEQVPYGTPGSVRPDFVAQDGTASFEVKNYNIATNSSGLINNVANQAVQRAANFLMECSSRL</sequence>
<evidence type="ECO:0000313" key="3">
    <source>
        <dbReference type="Proteomes" id="UP000583127"/>
    </source>
</evidence>
<proteinExistence type="predicted"/>
<name>A0A7Y0A2U6_9BURK</name>
<evidence type="ECO:0000313" key="2">
    <source>
        <dbReference type="EMBL" id="NML35487.1"/>
    </source>
</evidence>
<gene>
    <name evidence="2" type="ORF">HHL14_32315</name>
</gene>
<organism evidence="2 3">
    <name type="scientific">Paraburkholderia antibiotica</name>
    <dbReference type="NCBI Taxonomy" id="2728839"/>
    <lineage>
        <taxon>Bacteria</taxon>
        <taxon>Pseudomonadati</taxon>
        <taxon>Pseudomonadota</taxon>
        <taxon>Betaproteobacteria</taxon>
        <taxon>Burkholderiales</taxon>
        <taxon>Burkholderiaceae</taxon>
        <taxon>Paraburkholderia</taxon>
    </lineage>
</organism>
<dbReference type="EMBL" id="JABBFZ010000043">
    <property type="protein sequence ID" value="NML35487.1"/>
    <property type="molecule type" value="Genomic_DNA"/>
</dbReference>
<accession>A0A7Y0A2U6</accession>
<dbReference type="Proteomes" id="UP000583127">
    <property type="component" value="Unassembled WGS sequence"/>
</dbReference>
<comment type="caution">
    <text evidence="2">The sequence shown here is derived from an EMBL/GenBank/DDBJ whole genome shotgun (WGS) entry which is preliminary data.</text>
</comment>
<protein>
    <submittedName>
        <fullName evidence="2">Uncharacterized protein</fullName>
    </submittedName>
</protein>